<dbReference type="GO" id="GO:0006310">
    <property type="term" value="P:DNA recombination"/>
    <property type="evidence" value="ECO:0007669"/>
    <property type="project" value="UniProtKB-KW"/>
</dbReference>
<dbReference type="EMBL" id="KV429120">
    <property type="protein sequence ID" value="KZT64744.1"/>
    <property type="molecule type" value="Genomic_DNA"/>
</dbReference>
<dbReference type="PANTHER" id="PTHR34605">
    <property type="entry name" value="PHAGE_INTEGRASE DOMAIN-CONTAINING PROTEIN"/>
    <property type="match status" value="1"/>
</dbReference>
<dbReference type="InterPro" id="IPR052925">
    <property type="entry name" value="Phage_Integrase-like_Recomb"/>
</dbReference>
<evidence type="ECO:0000256" key="2">
    <source>
        <dbReference type="ARBA" id="ARBA00023172"/>
    </source>
</evidence>
<dbReference type="OrthoDB" id="2794913at2759"/>
<evidence type="ECO:0000256" key="1">
    <source>
        <dbReference type="ARBA" id="ARBA00023125"/>
    </source>
</evidence>
<keyword evidence="4" id="KW-1185">Reference proteome</keyword>
<reference evidence="3 4" key="1">
    <citation type="journal article" date="2016" name="Mol. Biol. Evol.">
        <title>Comparative Genomics of Early-Diverging Mushroom-Forming Fungi Provides Insights into the Origins of Lignocellulose Decay Capabilities.</title>
        <authorList>
            <person name="Nagy L.G."/>
            <person name="Riley R."/>
            <person name="Tritt A."/>
            <person name="Adam C."/>
            <person name="Daum C."/>
            <person name="Floudas D."/>
            <person name="Sun H."/>
            <person name="Yadav J.S."/>
            <person name="Pangilinan J."/>
            <person name="Larsson K.H."/>
            <person name="Matsuura K."/>
            <person name="Barry K."/>
            <person name="Labutti K."/>
            <person name="Kuo R."/>
            <person name="Ohm R.A."/>
            <person name="Bhattacharya S.S."/>
            <person name="Shirouzu T."/>
            <person name="Yoshinaga Y."/>
            <person name="Martin F.M."/>
            <person name="Grigoriev I.V."/>
            <person name="Hibbett D.S."/>
        </authorList>
    </citation>
    <scope>NUCLEOTIDE SEQUENCE [LARGE SCALE GENOMIC DNA]</scope>
    <source>
        <strain evidence="3 4">L-15889</strain>
    </source>
</reference>
<dbReference type="SUPFAM" id="SSF47823">
    <property type="entry name" value="lambda integrase-like, N-terminal domain"/>
    <property type="match status" value="1"/>
</dbReference>
<evidence type="ECO:0000313" key="3">
    <source>
        <dbReference type="EMBL" id="KZT64744.1"/>
    </source>
</evidence>
<dbReference type="Gene3D" id="1.10.443.10">
    <property type="entry name" value="Intergrase catalytic core"/>
    <property type="match status" value="1"/>
</dbReference>
<organism evidence="3 4">
    <name type="scientific">Daedalea quercina L-15889</name>
    <dbReference type="NCBI Taxonomy" id="1314783"/>
    <lineage>
        <taxon>Eukaryota</taxon>
        <taxon>Fungi</taxon>
        <taxon>Dikarya</taxon>
        <taxon>Basidiomycota</taxon>
        <taxon>Agaricomycotina</taxon>
        <taxon>Agaricomycetes</taxon>
        <taxon>Polyporales</taxon>
        <taxon>Fomitopsis</taxon>
    </lineage>
</organism>
<protein>
    <recommendedName>
        <fullName evidence="5">DNA breaking-rejoining enzyme</fullName>
    </recommendedName>
</protein>
<dbReference type="PANTHER" id="PTHR34605:SF3">
    <property type="entry name" value="P CELL-TYPE AGGLUTINATION PROTEIN MAP4-LIKE-RELATED"/>
    <property type="match status" value="1"/>
</dbReference>
<dbReference type="AlphaFoldDB" id="A0A165LQZ4"/>
<dbReference type="SUPFAM" id="SSF56349">
    <property type="entry name" value="DNA breaking-rejoining enzymes"/>
    <property type="match status" value="1"/>
</dbReference>
<proteinExistence type="predicted"/>
<gene>
    <name evidence="3" type="ORF">DAEQUDRAFT_585676</name>
</gene>
<keyword evidence="2" id="KW-0233">DNA recombination</keyword>
<accession>A0A165LQZ4</accession>
<dbReference type="Gene3D" id="1.10.150.130">
    <property type="match status" value="1"/>
</dbReference>
<sequence length="354" mass="39258">MARSTLDQDGREVGNIAQHDLERILETIVSAYASGTRESYSAGLLAYHVFCDTRDVTEEQRVPASHILILTFIASCTGIYSGATARNYIAGVHAWHTLHGLRWAIDADELKSLLKGADRLAPPASKRPKRLPVLASFLANAKTRLDLNEPLDAAVWACLTTVFYAAARLGEFTQHSLTSFQPNLHVKPSDVRQDEDRHGHRVTVIHLPTTKVAPLEGEDVYWAAQPETPADPAEALANHMRVNQPNPSGHLFTWKHPQGPRALTKPAFLKRMDAIAAQLGEVPMKGHGLRIGATLEYLLRGAPFDVVKAIGRWSGESFKLYLRKHAVILAPYLQHSPILDEITRYTMPPLTSRR</sequence>
<dbReference type="GO" id="GO:0015074">
    <property type="term" value="P:DNA integration"/>
    <property type="evidence" value="ECO:0007669"/>
    <property type="project" value="InterPro"/>
</dbReference>
<dbReference type="GO" id="GO:0003677">
    <property type="term" value="F:DNA binding"/>
    <property type="evidence" value="ECO:0007669"/>
    <property type="project" value="UniProtKB-KW"/>
</dbReference>
<dbReference type="InterPro" id="IPR013762">
    <property type="entry name" value="Integrase-like_cat_sf"/>
</dbReference>
<dbReference type="InterPro" id="IPR010998">
    <property type="entry name" value="Integrase_recombinase_N"/>
</dbReference>
<evidence type="ECO:0008006" key="5">
    <source>
        <dbReference type="Google" id="ProtNLM"/>
    </source>
</evidence>
<name>A0A165LQZ4_9APHY</name>
<evidence type="ECO:0000313" key="4">
    <source>
        <dbReference type="Proteomes" id="UP000076727"/>
    </source>
</evidence>
<dbReference type="Proteomes" id="UP000076727">
    <property type="component" value="Unassembled WGS sequence"/>
</dbReference>
<dbReference type="InterPro" id="IPR011010">
    <property type="entry name" value="DNA_brk_join_enz"/>
</dbReference>
<keyword evidence="1" id="KW-0238">DNA-binding</keyword>